<sequence length="84" mass="9508">MQPRHILPRLEGTHILRLDGIQIQRRGIHQTRPRRTMLQHLPGDDGPRIQTHRALAQQTRRTQGDQVGGTGPGADEMNSHVLIL</sequence>
<protein>
    <submittedName>
        <fullName evidence="2">Uncharacterized protein</fullName>
    </submittedName>
</protein>
<evidence type="ECO:0000256" key="1">
    <source>
        <dbReference type="SAM" id="MobiDB-lite"/>
    </source>
</evidence>
<feature type="region of interest" description="Disordered" evidence="1">
    <location>
        <begin position="57"/>
        <end position="84"/>
    </location>
</feature>
<reference evidence="3" key="2">
    <citation type="submission" date="2014-02" db="EMBL/GenBank/DDBJ databases">
        <title>Draft Genome Sequence of extremely halophilic bacteria Halorhodospira halochloris.</title>
        <authorList>
            <person name="Singh K.S."/>
        </authorList>
    </citation>
    <scope>NUCLEOTIDE SEQUENCE [LARGE SCALE GENOMIC DNA]</scope>
    <source>
        <strain evidence="3">A</strain>
    </source>
</reference>
<evidence type="ECO:0000313" key="3">
    <source>
        <dbReference type="Proteomes" id="UP000019442"/>
    </source>
</evidence>
<reference evidence="2 3" key="1">
    <citation type="journal article" date="2014" name="J Genomics">
        <title>Draft Genome Sequence of the Extremely Halophilic Phototrophic Purple Sulfur Bacterium Halorhodospira halochloris.</title>
        <authorList>
            <person name="Singh K.S."/>
            <person name="Kirksey J."/>
            <person name="Hoff W.D."/>
            <person name="Deole R."/>
        </authorList>
    </citation>
    <scope>NUCLEOTIDE SEQUENCE [LARGE SCALE GENOMIC DNA]</scope>
    <source>
        <strain evidence="2 3">A</strain>
    </source>
</reference>
<gene>
    <name evidence="2" type="ORF">M911_00270</name>
</gene>
<dbReference type="EMBL" id="CP007268">
    <property type="protein sequence ID" value="AHK80533.1"/>
    <property type="molecule type" value="Genomic_DNA"/>
</dbReference>
<dbReference type="HOGENOM" id="CLU_2522928_0_0_6"/>
<name>W8KMY3_9GAMM</name>
<organism evidence="2 3">
    <name type="scientific">Ectothiorhodospira haloalkaliphila</name>
    <dbReference type="NCBI Taxonomy" id="421628"/>
    <lineage>
        <taxon>Bacteria</taxon>
        <taxon>Pseudomonadati</taxon>
        <taxon>Pseudomonadota</taxon>
        <taxon>Gammaproteobacteria</taxon>
        <taxon>Chromatiales</taxon>
        <taxon>Ectothiorhodospiraceae</taxon>
        <taxon>Ectothiorhodospira</taxon>
    </lineage>
</organism>
<keyword evidence="3" id="KW-1185">Reference proteome</keyword>
<evidence type="ECO:0000313" key="2">
    <source>
        <dbReference type="EMBL" id="AHK80533.1"/>
    </source>
</evidence>
<accession>W8KMY3</accession>
<dbReference type="AlphaFoldDB" id="W8KMY3"/>
<proteinExistence type="predicted"/>
<dbReference type="Proteomes" id="UP000019442">
    <property type="component" value="Chromosome"/>
</dbReference>
<dbReference type="KEGG" id="hhc:M911_00270"/>